<evidence type="ECO:0000256" key="1">
    <source>
        <dbReference type="ARBA" id="ARBA00004141"/>
    </source>
</evidence>
<dbReference type="Proteomes" id="UP000683417">
    <property type="component" value="Unassembled WGS sequence"/>
</dbReference>
<feature type="transmembrane region" description="Helical" evidence="6">
    <location>
        <begin position="449"/>
        <end position="467"/>
    </location>
</feature>
<gene>
    <name evidence="7" type="ORF">BGTH12_LOCUS7861</name>
</gene>
<organism evidence="7 8">
    <name type="scientific">Blumeria graminis f. sp. triticale</name>
    <dbReference type="NCBI Taxonomy" id="1689686"/>
    <lineage>
        <taxon>Eukaryota</taxon>
        <taxon>Fungi</taxon>
        <taxon>Dikarya</taxon>
        <taxon>Ascomycota</taxon>
        <taxon>Pezizomycotina</taxon>
        <taxon>Leotiomycetes</taxon>
        <taxon>Erysiphales</taxon>
        <taxon>Erysiphaceae</taxon>
        <taxon>Blumeria</taxon>
    </lineage>
</organism>
<evidence type="ECO:0000313" key="8">
    <source>
        <dbReference type="Proteomes" id="UP000683417"/>
    </source>
</evidence>
<feature type="transmembrane region" description="Helical" evidence="6">
    <location>
        <begin position="45"/>
        <end position="66"/>
    </location>
</feature>
<dbReference type="Pfam" id="PF02535">
    <property type="entry name" value="Zip"/>
    <property type="match status" value="1"/>
</dbReference>
<feature type="transmembrane region" description="Helical" evidence="6">
    <location>
        <begin position="86"/>
        <end position="105"/>
    </location>
</feature>
<comment type="caution">
    <text evidence="7">The sequence shown here is derived from an EMBL/GenBank/DDBJ whole genome shotgun (WGS) entry which is preliminary data.</text>
</comment>
<feature type="compositionally biased region" description="Basic and acidic residues" evidence="5">
    <location>
        <begin position="182"/>
        <end position="191"/>
    </location>
</feature>
<dbReference type="PANTHER" id="PTHR11040">
    <property type="entry name" value="ZINC/IRON TRANSPORTER"/>
    <property type="match status" value="1"/>
</dbReference>
<evidence type="ECO:0000256" key="6">
    <source>
        <dbReference type="SAM" id="Phobius"/>
    </source>
</evidence>
<evidence type="ECO:0000256" key="5">
    <source>
        <dbReference type="SAM" id="MobiDB-lite"/>
    </source>
</evidence>
<accession>A0A9W4D9A7</accession>
<dbReference type="EMBL" id="CAJHIT010000011">
    <property type="protein sequence ID" value="CAD6506503.1"/>
    <property type="molecule type" value="Genomic_DNA"/>
</dbReference>
<name>A0A9W4D9A7_BLUGR</name>
<keyword evidence="4 6" id="KW-0472">Membrane</keyword>
<dbReference type="PANTHER" id="PTHR11040:SF210">
    <property type="entry name" value="ZINC-REGULATED TRANSPORTER 3"/>
    <property type="match status" value="1"/>
</dbReference>
<feature type="transmembrane region" description="Helical" evidence="6">
    <location>
        <begin position="347"/>
        <end position="374"/>
    </location>
</feature>
<evidence type="ECO:0000256" key="4">
    <source>
        <dbReference type="ARBA" id="ARBA00023136"/>
    </source>
</evidence>
<sequence>MNIYPHQSLIYGMENDTRGWVMSIISGVGTETSFLDWRIQDSENFLASSLSLSFGVMIFSALFNILPHSKSYLIKGGNSSSEATCILLAGFLGGFTTIQVISRFVHNHTPSHVVDCDHLHEENLLSHGKANSKTQPQRSSFLFTPHDHEENQESIETSPLISPRNTSVFERPKAKSNSVSKHSIEAPSDRKNSLLQVQSKVISFVKDTKQNCESDGPCFGYSELCGQNCFKNPSQKSSLSTRTSTLTRSYTKNPTISQKSHSPTRVPTKKKLLIAQTSIQATLQSSGLRLDEVERNSQNDNHEVQHHHHVPENAFLSIGLQTSIAIALHKLPEGFMTYATNHANPSLGFSVFIALFLHNITEGFALALPLYLALNSRKKAIIYASILGGVSQPLGAGIAAGWIRVAGHQGYELDSGLYGCMFAITAGIMTSVAMQLFVEGLSLNHRSNLCMSFGCIGMCIMCLSNALTS</sequence>
<dbReference type="InterPro" id="IPR003689">
    <property type="entry name" value="ZIP"/>
</dbReference>
<reference evidence="7" key="1">
    <citation type="submission" date="2020-10" db="EMBL/GenBank/DDBJ databases">
        <authorList>
            <person name="Muller C M."/>
        </authorList>
    </citation>
    <scope>NUCLEOTIDE SEQUENCE</scope>
    <source>
        <strain evidence="7">THUN-12</strain>
    </source>
</reference>
<evidence type="ECO:0000256" key="3">
    <source>
        <dbReference type="ARBA" id="ARBA00022989"/>
    </source>
</evidence>
<proteinExistence type="predicted"/>
<keyword evidence="3 6" id="KW-1133">Transmembrane helix</keyword>
<feature type="compositionally biased region" description="Polar residues" evidence="5">
    <location>
        <begin position="154"/>
        <end position="168"/>
    </location>
</feature>
<dbReference type="GO" id="GO:0005385">
    <property type="term" value="F:zinc ion transmembrane transporter activity"/>
    <property type="evidence" value="ECO:0007669"/>
    <property type="project" value="TreeGrafter"/>
</dbReference>
<evidence type="ECO:0000313" key="7">
    <source>
        <dbReference type="EMBL" id="CAD6506503.1"/>
    </source>
</evidence>
<feature type="transmembrane region" description="Helical" evidence="6">
    <location>
        <begin position="381"/>
        <end position="403"/>
    </location>
</feature>
<protein>
    <submittedName>
        <fullName evidence="7">BgTH12-07730</fullName>
    </submittedName>
</protein>
<dbReference type="AlphaFoldDB" id="A0A9W4D9A7"/>
<feature type="transmembrane region" description="Helical" evidence="6">
    <location>
        <begin position="415"/>
        <end position="437"/>
    </location>
</feature>
<comment type="subcellular location">
    <subcellularLocation>
        <location evidence="1">Membrane</location>
        <topology evidence="1">Multi-pass membrane protein</topology>
    </subcellularLocation>
</comment>
<feature type="region of interest" description="Disordered" evidence="5">
    <location>
        <begin position="146"/>
        <end position="191"/>
    </location>
</feature>
<dbReference type="GO" id="GO:0016020">
    <property type="term" value="C:membrane"/>
    <property type="evidence" value="ECO:0007669"/>
    <property type="project" value="UniProtKB-SubCell"/>
</dbReference>
<keyword evidence="2 6" id="KW-0812">Transmembrane</keyword>
<evidence type="ECO:0000256" key="2">
    <source>
        <dbReference type="ARBA" id="ARBA00022692"/>
    </source>
</evidence>